<dbReference type="SUPFAM" id="SSF56954">
    <property type="entry name" value="Outer membrane efflux proteins (OEP)"/>
    <property type="match status" value="1"/>
</dbReference>
<comment type="subcellular location">
    <subcellularLocation>
        <location evidence="1">Cell outer membrane</location>
    </subcellularLocation>
</comment>
<gene>
    <name evidence="11" type="ORF">D5018_07130</name>
</gene>
<feature type="compositionally biased region" description="Polar residues" evidence="9">
    <location>
        <begin position="294"/>
        <end position="310"/>
    </location>
</feature>
<keyword evidence="10" id="KW-0732">Signal</keyword>
<dbReference type="Gene3D" id="1.20.1600.10">
    <property type="entry name" value="Outer membrane efflux proteins (OEP)"/>
    <property type="match status" value="1"/>
</dbReference>
<feature type="chain" id="PRO_5018040272" evidence="10">
    <location>
        <begin position="28"/>
        <end position="462"/>
    </location>
</feature>
<comment type="caution">
    <text evidence="11">The sequence shown here is derived from an EMBL/GenBank/DDBJ whole genome shotgun (WGS) entry which is preliminary data.</text>
</comment>
<evidence type="ECO:0000256" key="9">
    <source>
        <dbReference type="SAM" id="MobiDB-lite"/>
    </source>
</evidence>
<comment type="similarity">
    <text evidence="2">Belongs to the outer membrane factor (OMF) (TC 1.B.17) family.</text>
</comment>
<evidence type="ECO:0000313" key="12">
    <source>
        <dbReference type="Proteomes" id="UP000281474"/>
    </source>
</evidence>
<evidence type="ECO:0000256" key="3">
    <source>
        <dbReference type="ARBA" id="ARBA00022448"/>
    </source>
</evidence>
<sequence>MDLKGIRQLTPIALAVGLWALPSIATAQSLEQAVAHALDTNPEVRISYNRFKANQEIHNQAWSGYLPSVDLTAGYGVEYTDSPSTRRDSSLGANIDDRDERLNRGELGLSIRQLVFDGFYTSSESERTDFEASAAQWSLFSKAENVALDVVKVYIGVLHAQEILTLAEKNLSTHQEIFDQIKQKTNSGLGSTADLSQITGRLARANANVVAAKNNLLDTQSQFYRVVAQQPKDIVAPVPDADMLPKNLSETLLLASENHPILKAAKSDISAAKSAQETSKSNYYPKITLELNGTANNDTNGEDGITNNPPFRTDVGGHTKNYSAMLRLRYNLYAGGKDLAKEKESAYRISEAKEIRERAHREVVEGVNLSWNALNLLTPQKKYIRQHVEAAKETQKAYVQQFRLGQRTLLDLLDTENELFESRKAYLRAELDEIVAKYRVLNSTGRLLDSLRVTRPPEWQGK</sequence>
<dbReference type="EMBL" id="QZEI01000016">
    <property type="protein sequence ID" value="RLV60422.1"/>
    <property type="molecule type" value="Genomic_DNA"/>
</dbReference>
<evidence type="ECO:0000256" key="4">
    <source>
        <dbReference type="ARBA" id="ARBA00022452"/>
    </source>
</evidence>
<dbReference type="Pfam" id="PF02321">
    <property type="entry name" value="OEP"/>
    <property type="match status" value="2"/>
</dbReference>
<evidence type="ECO:0000256" key="8">
    <source>
        <dbReference type="SAM" id="Coils"/>
    </source>
</evidence>
<dbReference type="Proteomes" id="UP000281474">
    <property type="component" value="Unassembled WGS sequence"/>
</dbReference>
<dbReference type="GO" id="GO:0015562">
    <property type="term" value="F:efflux transmembrane transporter activity"/>
    <property type="evidence" value="ECO:0007669"/>
    <property type="project" value="InterPro"/>
</dbReference>
<keyword evidence="12" id="KW-1185">Reference proteome</keyword>
<evidence type="ECO:0000256" key="1">
    <source>
        <dbReference type="ARBA" id="ARBA00004442"/>
    </source>
</evidence>
<evidence type="ECO:0000256" key="2">
    <source>
        <dbReference type="ARBA" id="ARBA00007613"/>
    </source>
</evidence>
<dbReference type="GO" id="GO:1990281">
    <property type="term" value="C:efflux pump complex"/>
    <property type="evidence" value="ECO:0007669"/>
    <property type="project" value="TreeGrafter"/>
</dbReference>
<dbReference type="GO" id="GO:0015288">
    <property type="term" value="F:porin activity"/>
    <property type="evidence" value="ECO:0007669"/>
    <property type="project" value="TreeGrafter"/>
</dbReference>
<dbReference type="PANTHER" id="PTHR30026:SF22">
    <property type="entry name" value="OUTER MEMBRANE EFFLUX PROTEIN"/>
    <property type="match status" value="1"/>
</dbReference>
<dbReference type="GO" id="GO:0009279">
    <property type="term" value="C:cell outer membrane"/>
    <property type="evidence" value="ECO:0007669"/>
    <property type="project" value="UniProtKB-SubCell"/>
</dbReference>
<dbReference type="InterPro" id="IPR003423">
    <property type="entry name" value="OMP_efflux"/>
</dbReference>
<organism evidence="11 12">
    <name type="scientific">Parashewanella curva</name>
    <dbReference type="NCBI Taxonomy" id="2338552"/>
    <lineage>
        <taxon>Bacteria</taxon>
        <taxon>Pseudomonadati</taxon>
        <taxon>Pseudomonadota</taxon>
        <taxon>Gammaproteobacteria</taxon>
        <taxon>Alteromonadales</taxon>
        <taxon>Shewanellaceae</taxon>
        <taxon>Parashewanella</taxon>
    </lineage>
</organism>
<evidence type="ECO:0000256" key="6">
    <source>
        <dbReference type="ARBA" id="ARBA00023136"/>
    </source>
</evidence>
<dbReference type="InterPro" id="IPR051906">
    <property type="entry name" value="TolC-like"/>
</dbReference>
<keyword evidence="4" id="KW-1134">Transmembrane beta strand</keyword>
<proteinExistence type="inferred from homology"/>
<keyword evidence="5" id="KW-0812">Transmembrane</keyword>
<accession>A0A3L8Q281</accession>
<evidence type="ECO:0000256" key="10">
    <source>
        <dbReference type="SAM" id="SignalP"/>
    </source>
</evidence>
<keyword evidence="8" id="KW-0175">Coiled coil</keyword>
<keyword evidence="6" id="KW-0472">Membrane</keyword>
<evidence type="ECO:0000256" key="5">
    <source>
        <dbReference type="ARBA" id="ARBA00022692"/>
    </source>
</evidence>
<dbReference type="PANTHER" id="PTHR30026">
    <property type="entry name" value="OUTER MEMBRANE PROTEIN TOLC"/>
    <property type="match status" value="1"/>
</dbReference>
<feature type="signal peptide" evidence="10">
    <location>
        <begin position="1"/>
        <end position="27"/>
    </location>
</feature>
<feature type="coiled-coil region" evidence="8">
    <location>
        <begin position="195"/>
        <end position="222"/>
    </location>
</feature>
<name>A0A3L8Q281_9GAMM</name>
<keyword evidence="3" id="KW-0813">Transport</keyword>
<evidence type="ECO:0000313" key="11">
    <source>
        <dbReference type="EMBL" id="RLV60422.1"/>
    </source>
</evidence>
<dbReference type="NCBIfam" id="TIGR01844">
    <property type="entry name" value="type_I_sec_TolC"/>
    <property type="match status" value="1"/>
</dbReference>
<dbReference type="InterPro" id="IPR010130">
    <property type="entry name" value="T1SS_OMP_TolC"/>
</dbReference>
<dbReference type="OrthoDB" id="9814637at2"/>
<keyword evidence="7" id="KW-0998">Cell outer membrane</keyword>
<dbReference type="AlphaFoldDB" id="A0A3L8Q281"/>
<feature type="region of interest" description="Disordered" evidence="9">
    <location>
        <begin position="294"/>
        <end position="314"/>
    </location>
</feature>
<evidence type="ECO:0000256" key="7">
    <source>
        <dbReference type="ARBA" id="ARBA00023237"/>
    </source>
</evidence>
<protein>
    <submittedName>
        <fullName evidence="11">Channel protein TolC</fullName>
    </submittedName>
</protein>
<reference evidence="11 12" key="1">
    <citation type="submission" date="2018-09" db="EMBL/GenBank/DDBJ databases">
        <title>Phylogeny of the Shewanellaceae, and recommendation for two new genera, Pseudoshewanella and Parashewanella.</title>
        <authorList>
            <person name="Wang G."/>
        </authorList>
    </citation>
    <scope>NUCLEOTIDE SEQUENCE [LARGE SCALE GENOMIC DNA]</scope>
    <source>
        <strain evidence="11 12">C51</strain>
    </source>
</reference>